<evidence type="ECO:0000313" key="3">
    <source>
        <dbReference type="EMBL" id="WPL16628.1"/>
    </source>
</evidence>
<dbReference type="InterPro" id="IPR038522">
    <property type="entry name" value="T4/T6SS_DotU_sf"/>
</dbReference>
<feature type="domain" description="Type IV / VI secretion system DotU" evidence="2">
    <location>
        <begin position="3"/>
        <end position="109"/>
    </location>
</feature>
<sequence length="244" mass="26938">MSLTDDFMPALALAAVVAKDPELAATPHDGLREDVETLLRQALDAARQRDPSDIQDALFAACAFIDEVLLASSWSGRGQWLRQTLQQVHFNTTNAGDEFYQRLTELRARLPGQEFDGLDELVDTRDPQILAAASEGENPALRDTLELYLTCLALGFKGRYFRGDDQSVIRAHVRELLFRLGKPEGEAPDILFPELQQASGHVRKPGGWFNARAVFLFFLLTAVAGVLLYAGLFANMTLFVGALS</sequence>
<dbReference type="Pfam" id="PF09850">
    <property type="entry name" value="DotU"/>
    <property type="match status" value="2"/>
</dbReference>
<gene>
    <name evidence="3" type="ORF">Thiowin_01595</name>
</gene>
<dbReference type="RefSeq" id="WP_328987172.1">
    <property type="nucleotide sequence ID" value="NZ_CP121472.1"/>
</dbReference>
<evidence type="ECO:0000256" key="1">
    <source>
        <dbReference type="SAM" id="Phobius"/>
    </source>
</evidence>
<keyword evidence="4" id="KW-1185">Reference proteome</keyword>
<keyword evidence="1" id="KW-0812">Transmembrane</keyword>
<keyword evidence="1" id="KW-0472">Membrane</keyword>
<proteinExistence type="predicted"/>
<dbReference type="EMBL" id="CP121472">
    <property type="protein sequence ID" value="WPL16628.1"/>
    <property type="molecule type" value="Genomic_DNA"/>
</dbReference>
<dbReference type="PANTHER" id="PTHR38033">
    <property type="entry name" value="MEMBRANE PROTEIN-RELATED"/>
    <property type="match status" value="1"/>
</dbReference>
<name>A0ABZ0S6L4_9GAMM</name>
<feature type="transmembrane region" description="Helical" evidence="1">
    <location>
        <begin position="213"/>
        <end position="234"/>
    </location>
</feature>
<reference evidence="3 4" key="1">
    <citation type="journal article" date="2023" name="Microorganisms">
        <title>Thiorhodovibrio frisius and Trv. litoralis spp. nov., Two Novel Members from a Clade of Fastidious Purple Sulfur Bacteria That Exhibit Unique Red-Shifted Light-Harvesting Capabilities.</title>
        <authorList>
            <person name="Methner A."/>
            <person name="Kuzyk S.B."/>
            <person name="Petersen J."/>
            <person name="Bauer S."/>
            <person name="Brinkmann H."/>
            <person name="Sichau K."/>
            <person name="Wanner G."/>
            <person name="Wolf J."/>
            <person name="Neumann-Schaal M."/>
            <person name="Henke P."/>
            <person name="Tank M."/>
            <person name="Sproer C."/>
            <person name="Bunk B."/>
            <person name="Overmann J."/>
        </authorList>
    </citation>
    <scope>NUCLEOTIDE SEQUENCE [LARGE SCALE GENOMIC DNA]</scope>
    <source>
        <strain evidence="3 4">DSM 6702</strain>
    </source>
</reference>
<keyword evidence="1" id="KW-1133">Transmembrane helix</keyword>
<dbReference type="InterPro" id="IPR017732">
    <property type="entry name" value="T4/T6SS_DotU"/>
</dbReference>
<dbReference type="Proteomes" id="UP001432180">
    <property type="component" value="Chromosome"/>
</dbReference>
<evidence type="ECO:0000313" key="4">
    <source>
        <dbReference type="Proteomes" id="UP001432180"/>
    </source>
</evidence>
<protein>
    <submittedName>
        <fullName evidence="3">Type IV/VI secretion system protein, DotU family</fullName>
    </submittedName>
</protein>
<evidence type="ECO:0000259" key="2">
    <source>
        <dbReference type="Pfam" id="PF09850"/>
    </source>
</evidence>
<feature type="domain" description="Type IV / VI secretion system DotU" evidence="2">
    <location>
        <begin position="130"/>
        <end position="232"/>
    </location>
</feature>
<accession>A0ABZ0S6L4</accession>
<organism evidence="3 4">
    <name type="scientific">Thiorhodovibrio winogradskyi</name>
    <dbReference type="NCBI Taxonomy" id="77007"/>
    <lineage>
        <taxon>Bacteria</taxon>
        <taxon>Pseudomonadati</taxon>
        <taxon>Pseudomonadota</taxon>
        <taxon>Gammaproteobacteria</taxon>
        <taxon>Chromatiales</taxon>
        <taxon>Chromatiaceae</taxon>
        <taxon>Thiorhodovibrio</taxon>
    </lineage>
</organism>
<dbReference type="PANTHER" id="PTHR38033:SF1">
    <property type="entry name" value="DOTU FAMILY TYPE IV_VI SECRETION SYSTEM PROTEIN"/>
    <property type="match status" value="1"/>
</dbReference>
<dbReference type="Gene3D" id="1.25.40.590">
    <property type="entry name" value="Type IV / VI secretion system, DotU"/>
    <property type="match status" value="1"/>
</dbReference>